<sequence length="312" mass="32817">MEKLDSAQLDQLKEIGTYLRQVRQEQSKSLEEIATKTCIRLPLLRAIELGQSQVLPEPVFVQGFIRRYADVLGLDGIGISRTFPVHSPLIDNDLKSRGELSAVAYAAPVTEVLEESKYSLRSSREFSDPAGGFWRSKAAYALYAALGLGAIGYVAYALSNPGQSPDPAVSTSPAALSQPPSPVSSISPVVSPVSPSQISAQSPEKPAVEPSVQAIASPSPAALSSPTDPNAPVKVEMKLIGKSWVQVLVDGEVQFEGMLAEGTQRSWSAKKEITVVAGNAGAVSVLANGGTAAPMGNLGDVQEKTFTASANQ</sequence>
<dbReference type="GO" id="GO:0003677">
    <property type="term" value="F:DNA binding"/>
    <property type="evidence" value="ECO:0007669"/>
    <property type="project" value="InterPro"/>
</dbReference>
<evidence type="ECO:0000256" key="1">
    <source>
        <dbReference type="SAM" id="MobiDB-lite"/>
    </source>
</evidence>
<accession>A0A951QDP3</accession>
<dbReference type="InterPro" id="IPR050400">
    <property type="entry name" value="Bact_Cytoskel_RodZ"/>
</dbReference>
<dbReference type="Pfam" id="PF13413">
    <property type="entry name" value="HTH_25"/>
    <property type="match status" value="1"/>
</dbReference>
<dbReference type="InterPro" id="IPR001387">
    <property type="entry name" value="Cro/C1-type_HTH"/>
</dbReference>
<comment type="caution">
    <text evidence="3">The sequence shown here is derived from an EMBL/GenBank/DDBJ whole genome shotgun (WGS) entry which is preliminary data.</text>
</comment>
<evidence type="ECO:0000259" key="2">
    <source>
        <dbReference type="Pfam" id="PF13464"/>
    </source>
</evidence>
<feature type="compositionally biased region" description="Low complexity" evidence="1">
    <location>
        <begin position="183"/>
        <end position="203"/>
    </location>
</feature>
<feature type="region of interest" description="Disordered" evidence="1">
    <location>
        <begin position="164"/>
        <end position="229"/>
    </location>
</feature>
<name>A0A951QDP3_9CYAN</name>
<evidence type="ECO:0000313" key="4">
    <source>
        <dbReference type="Proteomes" id="UP000757435"/>
    </source>
</evidence>
<reference evidence="3" key="1">
    <citation type="submission" date="2021-05" db="EMBL/GenBank/DDBJ databases">
        <authorList>
            <person name="Pietrasiak N."/>
            <person name="Ward R."/>
            <person name="Stajich J.E."/>
            <person name="Kurbessoian T."/>
        </authorList>
    </citation>
    <scope>NUCLEOTIDE SEQUENCE</scope>
    <source>
        <strain evidence="3">UHER 2000/2452</strain>
    </source>
</reference>
<dbReference type="EMBL" id="JAHHHD010000023">
    <property type="protein sequence ID" value="MBW4660644.1"/>
    <property type="molecule type" value="Genomic_DNA"/>
</dbReference>
<dbReference type="InterPro" id="IPR010982">
    <property type="entry name" value="Lambda_DNA-bd_dom_sf"/>
</dbReference>
<proteinExistence type="predicted"/>
<dbReference type="Proteomes" id="UP000757435">
    <property type="component" value="Unassembled WGS sequence"/>
</dbReference>
<feature type="compositionally biased region" description="Low complexity" evidence="1">
    <location>
        <begin position="214"/>
        <end position="228"/>
    </location>
</feature>
<dbReference type="AlphaFoldDB" id="A0A951QDP3"/>
<evidence type="ECO:0000313" key="3">
    <source>
        <dbReference type="EMBL" id="MBW4660644.1"/>
    </source>
</evidence>
<dbReference type="PANTHER" id="PTHR34475">
    <property type="match status" value="1"/>
</dbReference>
<dbReference type="Gene3D" id="1.10.260.40">
    <property type="entry name" value="lambda repressor-like DNA-binding domains"/>
    <property type="match status" value="1"/>
</dbReference>
<protein>
    <submittedName>
        <fullName evidence="3">DUF4115 domain-containing protein</fullName>
    </submittedName>
</protein>
<feature type="domain" description="Cytoskeleton protein RodZ-like C-terminal" evidence="2">
    <location>
        <begin position="237"/>
        <end position="302"/>
    </location>
</feature>
<dbReference type="InterPro" id="IPR025194">
    <property type="entry name" value="RodZ-like_C"/>
</dbReference>
<dbReference type="PANTHER" id="PTHR34475:SF1">
    <property type="entry name" value="CYTOSKELETON PROTEIN RODZ"/>
    <property type="match status" value="1"/>
</dbReference>
<reference evidence="3" key="2">
    <citation type="journal article" date="2022" name="Microbiol. Resour. Announc.">
        <title>Metagenome Sequencing to Explore Phylogenomics of Terrestrial Cyanobacteria.</title>
        <authorList>
            <person name="Ward R.D."/>
            <person name="Stajich J.E."/>
            <person name="Johansen J.R."/>
            <person name="Huntemann M."/>
            <person name="Clum A."/>
            <person name="Foster B."/>
            <person name="Foster B."/>
            <person name="Roux S."/>
            <person name="Palaniappan K."/>
            <person name="Varghese N."/>
            <person name="Mukherjee S."/>
            <person name="Reddy T.B.K."/>
            <person name="Daum C."/>
            <person name="Copeland A."/>
            <person name="Chen I.A."/>
            <person name="Ivanova N.N."/>
            <person name="Kyrpides N.C."/>
            <person name="Shapiro N."/>
            <person name="Eloe-Fadrosh E.A."/>
            <person name="Pietrasiak N."/>
        </authorList>
    </citation>
    <scope>NUCLEOTIDE SEQUENCE</scope>
    <source>
        <strain evidence="3">UHER 2000/2452</strain>
    </source>
</reference>
<dbReference type="CDD" id="cd00093">
    <property type="entry name" value="HTH_XRE"/>
    <property type="match status" value="1"/>
</dbReference>
<organism evidence="3 4">
    <name type="scientific">Drouetiella hepatica Uher 2000/2452</name>
    <dbReference type="NCBI Taxonomy" id="904376"/>
    <lineage>
        <taxon>Bacteria</taxon>
        <taxon>Bacillati</taxon>
        <taxon>Cyanobacteriota</taxon>
        <taxon>Cyanophyceae</taxon>
        <taxon>Oculatellales</taxon>
        <taxon>Oculatellaceae</taxon>
        <taxon>Drouetiella</taxon>
    </lineage>
</organism>
<gene>
    <name evidence="3" type="ORF">KME15_18380</name>
</gene>
<dbReference type="Pfam" id="PF13464">
    <property type="entry name" value="RodZ_C"/>
    <property type="match status" value="1"/>
</dbReference>